<reference evidence="2" key="1">
    <citation type="journal article" date="2022" name="Front. Microbiol.">
        <title>Mirubactin C rescues the lethal effect of cell wall biosynthesis mutations in Bacillus subtilis.</title>
        <authorList>
            <person name="Kepplinger B."/>
            <person name="Wen X."/>
            <person name="Tyler A.R."/>
            <person name="Kim B.Y."/>
            <person name="Brown J."/>
            <person name="Banks P."/>
            <person name="Dashti Y."/>
            <person name="Mackenzie E.S."/>
            <person name="Wills C."/>
            <person name="Kawai Y."/>
            <person name="Waldron K.J."/>
            <person name="Allenby N.E.E."/>
            <person name="Wu L.J."/>
            <person name="Hall M.J."/>
            <person name="Errington J."/>
        </authorList>
    </citation>
    <scope>NUCLEOTIDE SEQUENCE</scope>
    <source>
        <strain evidence="2">MDA8-470</strain>
    </source>
</reference>
<evidence type="ECO:0000256" key="1">
    <source>
        <dbReference type="SAM" id="Phobius"/>
    </source>
</evidence>
<dbReference type="RefSeq" id="WP_265546858.1">
    <property type="nucleotide sequence ID" value="NZ_CP098740.1"/>
</dbReference>
<dbReference type="EMBL" id="CP098740">
    <property type="protein sequence ID" value="UZK58262.1"/>
    <property type="molecule type" value="Genomic_DNA"/>
</dbReference>
<evidence type="ECO:0000313" key="2">
    <source>
        <dbReference type="EMBL" id="UZK58262.1"/>
    </source>
</evidence>
<keyword evidence="1" id="KW-0472">Membrane</keyword>
<proteinExistence type="predicted"/>
<dbReference type="Proteomes" id="UP001164963">
    <property type="component" value="Chromosome"/>
</dbReference>
<gene>
    <name evidence="2" type="ORF">NEH16_33030</name>
</gene>
<name>A0ABY6Q1Z5_9ACTN</name>
<feature type="transmembrane region" description="Helical" evidence="1">
    <location>
        <begin position="23"/>
        <end position="44"/>
    </location>
</feature>
<accession>A0ABY6Q1Z5</accession>
<protein>
    <submittedName>
        <fullName evidence="2">Uncharacterized protein</fullName>
    </submittedName>
</protein>
<keyword evidence="1" id="KW-0812">Transmembrane</keyword>
<keyword evidence="1" id="KW-1133">Transmembrane helix</keyword>
<sequence length="162" mass="17763">MAGVPDVAAGPDWLVGAVRGSRWWVLAGCVGAVCVWRAVRWWWLRRARIMLSDRTVVALVPAAGFDPSPEEIDRHAARLARVPAVVGWAPRRGMAVRLRLSSTQSQLSYRLEGPSQASALLQLQDFADVDVVDPYASHDVPRIRFDGAPPLLRESTAERTGA</sequence>
<organism evidence="2 3">
    <name type="scientific">Streptomyces drozdowiczii</name>
    <dbReference type="NCBI Taxonomy" id="202862"/>
    <lineage>
        <taxon>Bacteria</taxon>
        <taxon>Bacillati</taxon>
        <taxon>Actinomycetota</taxon>
        <taxon>Actinomycetes</taxon>
        <taxon>Kitasatosporales</taxon>
        <taxon>Streptomycetaceae</taxon>
        <taxon>Streptomyces</taxon>
    </lineage>
</organism>
<evidence type="ECO:0000313" key="3">
    <source>
        <dbReference type="Proteomes" id="UP001164963"/>
    </source>
</evidence>
<keyword evidence="3" id="KW-1185">Reference proteome</keyword>